<organism evidence="2 3">
    <name type="scientific">Tenggerimyces flavus</name>
    <dbReference type="NCBI Taxonomy" id="1708749"/>
    <lineage>
        <taxon>Bacteria</taxon>
        <taxon>Bacillati</taxon>
        <taxon>Actinomycetota</taxon>
        <taxon>Actinomycetes</taxon>
        <taxon>Propionibacteriales</taxon>
        <taxon>Nocardioidaceae</taxon>
        <taxon>Tenggerimyces</taxon>
    </lineage>
</organism>
<sequence>MYGHPDYLIDVAKTRHQELIAEADRHRILAAARRRRRPAQRADLGSRSPVRAGPRVPTQRTESPAEQKVA</sequence>
<comment type="caution">
    <text evidence="2">The sequence shown here is derived from an EMBL/GenBank/DDBJ whole genome shotgun (WGS) entry which is preliminary data.</text>
</comment>
<evidence type="ECO:0000256" key="1">
    <source>
        <dbReference type="SAM" id="MobiDB-lite"/>
    </source>
</evidence>
<dbReference type="Proteomes" id="UP001595699">
    <property type="component" value="Unassembled WGS sequence"/>
</dbReference>
<name>A0ABV7YHP5_9ACTN</name>
<dbReference type="RefSeq" id="WP_205114804.1">
    <property type="nucleotide sequence ID" value="NZ_JAFBCM010000001.1"/>
</dbReference>
<feature type="region of interest" description="Disordered" evidence="1">
    <location>
        <begin position="31"/>
        <end position="70"/>
    </location>
</feature>
<reference evidence="3" key="1">
    <citation type="journal article" date="2019" name="Int. J. Syst. Evol. Microbiol.">
        <title>The Global Catalogue of Microorganisms (GCM) 10K type strain sequencing project: providing services to taxonomists for standard genome sequencing and annotation.</title>
        <authorList>
            <consortium name="The Broad Institute Genomics Platform"/>
            <consortium name="The Broad Institute Genome Sequencing Center for Infectious Disease"/>
            <person name="Wu L."/>
            <person name="Ma J."/>
        </authorList>
    </citation>
    <scope>NUCLEOTIDE SEQUENCE [LARGE SCALE GENOMIC DNA]</scope>
    <source>
        <strain evidence="3">CGMCC 4.7241</strain>
    </source>
</reference>
<dbReference type="EMBL" id="JBHRZH010000023">
    <property type="protein sequence ID" value="MFC3764142.1"/>
    <property type="molecule type" value="Genomic_DNA"/>
</dbReference>
<evidence type="ECO:0000313" key="3">
    <source>
        <dbReference type="Proteomes" id="UP001595699"/>
    </source>
</evidence>
<accession>A0ABV7YHP5</accession>
<protein>
    <submittedName>
        <fullName evidence="2">Uncharacterized protein</fullName>
    </submittedName>
</protein>
<evidence type="ECO:0000313" key="2">
    <source>
        <dbReference type="EMBL" id="MFC3764142.1"/>
    </source>
</evidence>
<proteinExistence type="predicted"/>
<keyword evidence="3" id="KW-1185">Reference proteome</keyword>
<gene>
    <name evidence="2" type="ORF">ACFOUW_25130</name>
</gene>